<sequence length="116" mass="12090">MKRLAAAIGLVALSPAAFAGCFGTGSFKTCTDNSGNSYHIQRFGNTTNVQGFNSSTGSSWNQHSTTIGNTTFHNGTSASGNSWNGTSQRIGDTVINSGTDSRGNAYHSTCNSYGCY</sequence>
<proteinExistence type="predicted"/>
<feature type="signal peptide" evidence="1">
    <location>
        <begin position="1"/>
        <end position="19"/>
    </location>
</feature>
<evidence type="ECO:0000313" key="3">
    <source>
        <dbReference type="Proteomes" id="UP001165882"/>
    </source>
</evidence>
<comment type="caution">
    <text evidence="2">The sequence shown here is derived from an EMBL/GenBank/DDBJ whole genome shotgun (WGS) entry which is preliminary data.</text>
</comment>
<keyword evidence="3" id="KW-1185">Reference proteome</keyword>
<protein>
    <recommendedName>
        <fullName evidence="4">Lipoprotein</fullName>
    </recommendedName>
</protein>
<feature type="chain" id="PRO_5047232809" description="Lipoprotein" evidence="1">
    <location>
        <begin position="20"/>
        <end position="116"/>
    </location>
</feature>
<evidence type="ECO:0000313" key="2">
    <source>
        <dbReference type="EMBL" id="TRZ61409.1"/>
    </source>
</evidence>
<dbReference type="PROSITE" id="PS51257">
    <property type="entry name" value="PROKAR_LIPOPROTEIN"/>
    <property type="match status" value="1"/>
</dbReference>
<gene>
    <name evidence="2" type="ORF">DZA28_16245</name>
</gene>
<evidence type="ECO:0008006" key="4">
    <source>
        <dbReference type="Google" id="ProtNLM"/>
    </source>
</evidence>
<dbReference type="RefSeq" id="WP_144000042.1">
    <property type="nucleotide sequence ID" value="NZ_QWEF01000001.1"/>
</dbReference>
<dbReference type="EMBL" id="QWEF01000001">
    <property type="protein sequence ID" value="TRZ61409.1"/>
    <property type="molecule type" value="Genomic_DNA"/>
</dbReference>
<accession>A0ABY3D703</accession>
<name>A0ABY3D703_9PSED</name>
<dbReference type="Proteomes" id="UP001165882">
    <property type="component" value="Unassembled WGS sequence"/>
</dbReference>
<evidence type="ECO:0000256" key="1">
    <source>
        <dbReference type="SAM" id="SignalP"/>
    </source>
</evidence>
<keyword evidence="1" id="KW-0732">Signal</keyword>
<reference evidence="2 3" key="1">
    <citation type="journal article" date="2019" name="Biocontrol Sci. Technol.">
        <title>Pseudomonas putida strain B2017 produced as technical grade active ingredient controls fungal and bacterial crop diseases.</title>
        <authorList>
            <person name="Oliver C."/>
            <person name="Hernandez I."/>
            <person name="Caminal M."/>
            <person name="Lara J.M."/>
            <person name="Fernandez C."/>
        </authorList>
    </citation>
    <scope>NUCLEOTIDE SEQUENCE [LARGE SCALE GENOMIC DNA]</scope>
    <source>
        <strain evidence="2 3">B2017</strain>
    </source>
</reference>
<organism evidence="2 3">
    <name type="scientific">Pseudomonas alloputida</name>
    <dbReference type="NCBI Taxonomy" id="1940621"/>
    <lineage>
        <taxon>Bacteria</taxon>
        <taxon>Pseudomonadati</taxon>
        <taxon>Pseudomonadota</taxon>
        <taxon>Gammaproteobacteria</taxon>
        <taxon>Pseudomonadales</taxon>
        <taxon>Pseudomonadaceae</taxon>
        <taxon>Pseudomonas</taxon>
    </lineage>
</organism>